<dbReference type="InterPro" id="IPR050832">
    <property type="entry name" value="Bact_Acetyltransf"/>
</dbReference>
<keyword evidence="5" id="KW-1185">Reference proteome</keyword>
<reference evidence="4 5" key="1">
    <citation type="submission" date="2019-09" db="EMBL/GenBank/DDBJ databases">
        <title>Phylogenetic characterization of a novel taxon of the genus Bifidobacterium: Bifidobacterium choloepi sp. nov.</title>
        <authorList>
            <person name="Modesto M."/>
            <person name="Satti M."/>
        </authorList>
    </citation>
    <scope>NUCLEOTIDE SEQUENCE [LARGE SCALE GENOMIC DNA]</scope>
    <source>
        <strain evidence="4 5">BRDM6</strain>
    </source>
</reference>
<dbReference type="PANTHER" id="PTHR43877">
    <property type="entry name" value="AMINOALKYLPHOSPHONATE N-ACETYLTRANSFERASE-RELATED-RELATED"/>
    <property type="match status" value="1"/>
</dbReference>
<dbReference type="InterPro" id="IPR000182">
    <property type="entry name" value="GNAT_dom"/>
</dbReference>
<dbReference type="AlphaFoldDB" id="A0A6I5NK06"/>
<dbReference type="Proteomes" id="UP000469292">
    <property type="component" value="Unassembled WGS sequence"/>
</dbReference>
<feature type="domain" description="N-acetyltransferase" evidence="3">
    <location>
        <begin position="7"/>
        <end position="176"/>
    </location>
</feature>
<evidence type="ECO:0000256" key="2">
    <source>
        <dbReference type="ARBA" id="ARBA00023315"/>
    </source>
</evidence>
<dbReference type="Gene3D" id="3.40.630.30">
    <property type="match status" value="1"/>
</dbReference>
<evidence type="ECO:0000259" key="3">
    <source>
        <dbReference type="PROSITE" id="PS51186"/>
    </source>
</evidence>
<organism evidence="4 5">
    <name type="scientific">Bifidobacterium choloepi</name>
    <dbReference type="NCBI Taxonomy" id="2614131"/>
    <lineage>
        <taxon>Bacteria</taxon>
        <taxon>Bacillati</taxon>
        <taxon>Actinomycetota</taxon>
        <taxon>Actinomycetes</taxon>
        <taxon>Bifidobacteriales</taxon>
        <taxon>Bifidobacteriaceae</taxon>
        <taxon>Bifidobacterium</taxon>
    </lineage>
</organism>
<proteinExistence type="predicted"/>
<evidence type="ECO:0000256" key="1">
    <source>
        <dbReference type="ARBA" id="ARBA00022679"/>
    </source>
</evidence>
<comment type="caution">
    <text evidence="4">The sequence shown here is derived from an EMBL/GenBank/DDBJ whole genome shotgun (WGS) entry which is preliminary data.</text>
</comment>
<keyword evidence="2" id="KW-0012">Acyltransferase</keyword>
<dbReference type="SUPFAM" id="SSF55729">
    <property type="entry name" value="Acyl-CoA N-acyltransferases (Nat)"/>
    <property type="match status" value="1"/>
</dbReference>
<dbReference type="CDD" id="cd04301">
    <property type="entry name" value="NAT_SF"/>
    <property type="match status" value="1"/>
</dbReference>
<dbReference type="GO" id="GO:0016747">
    <property type="term" value="F:acyltransferase activity, transferring groups other than amino-acyl groups"/>
    <property type="evidence" value="ECO:0007669"/>
    <property type="project" value="InterPro"/>
</dbReference>
<keyword evidence="1 4" id="KW-0808">Transferase</keyword>
<dbReference type="EMBL" id="VYSG01000001">
    <property type="protein sequence ID" value="NEG69192.1"/>
    <property type="molecule type" value="Genomic_DNA"/>
</dbReference>
<dbReference type="InterPro" id="IPR016181">
    <property type="entry name" value="Acyl_CoA_acyltransferase"/>
</dbReference>
<protein>
    <submittedName>
        <fullName evidence="4">GNAT family N-acetyltransferase</fullName>
    </submittedName>
</protein>
<sequence>MPTRDNVLVKTATGADLEVVRTLGAQCFTETFAADNTAEDMERYLAESFSAERVRAELENPDSAFAVAYVDGEPAGYLKTNVGAAQTEKQGADSLEVERIYLLRRFKGLGIGGLLMDEALARAARLDKRRVWLGVWEHNDAARGFYEHRGFRPFGDHVFVLGDDRQRDVLMEREVPGTR</sequence>
<name>A0A6I5NK06_9BIFI</name>
<evidence type="ECO:0000313" key="5">
    <source>
        <dbReference type="Proteomes" id="UP000469292"/>
    </source>
</evidence>
<dbReference type="PROSITE" id="PS51186">
    <property type="entry name" value="GNAT"/>
    <property type="match status" value="1"/>
</dbReference>
<accession>A0A6I5NK06</accession>
<dbReference type="Pfam" id="PF00583">
    <property type="entry name" value="Acetyltransf_1"/>
    <property type="match status" value="1"/>
</dbReference>
<evidence type="ECO:0000313" key="4">
    <source>
        <dbReference type="EMBL" id="NEG69192.1"/>
    </source>
</evidence>
<gene>
    <name evidence="4" type="ORF">F6S87_00825</name>
</gene>